<reference evidence="2" key="1">
    <citation type="submission" date="2019-08" db="EMBL/GenBank/DDBJ databases">
        <authorList>
            <person name="Kucharzyk K."/>
            <person name="Murdoch R.W."/>
            <person name="Higgins S."/>
            <person name="Loffler F."/>
        </authorList>
    </citation>
    <scope>NUCLEOTIDE SEQUENCE</scope>
</reference>
<dbReference type="InterPro" id="IPR035985">
    <property type="entry name" value="Ubiquitin-activating_enz"/>
</dbReference>
<gene>
    <name evidence="2" type="ORF">SDC9_102540</name>
</gene>
<evidence type="ECO:0000313" key="2">
    <source>
        <dbReference type="EMBL" id="MPM55743.1"/>
    </source>
</evidence>
<accession>A0A645AY00</accession>
<sequence length="201" mass="21225">MPANLNLSPAERAVLETAVVGIAGAGGLGSNCAAHLVRAGVRRLVIADFDTVAPGNLNRQFFFRDQIGCRKVEALKENLLRIEPDLELEMHDLRIDGDNIHALFASCAVVAEAFDAAAAKTMLLRELLPTGKTVVSVSGIAGWGRSGALKLRRVGANLILIGDLERGVDPGSHLYPASPRVGIAAAMQANSIVATLLKQEL</sequence>
<proteinExistence type="predicted"/>
<dbReference type="NCBIfam" id="NF006395">
    <property type="entry name" value="PRK08644.1"/>
    <property type="match status" value="1"/>
</dbReference>
<dbReference type="InterPro" id="IPR000594">
    <property type="entry name" value="ThiF_NAD_FAD-bd"/>
</dbReference>
<dbReference type="PANTHER" id="PTHR43267">
    <property type="entry name" value="TRNA THREONYLCARBAMOYLADENOSINE DEHYDRATASE"/>
    <property type="match status" value="1"/>
</dbReference>
<dbReference type="AlphaFoldDB" id="A0A645AY00"/>
<dbReference type="InterPro" id="IPR045886">
    <property type="entry name" value="ThiF/MoeB/HesA"/>
</dbReference>
<evidence type="ECO:0000259" key="1">
    <source>
        <dbReference type="Pfam" id="PF00899"/>
    </source>
</evidence>
<dbReference type="SUPFAM" id="SSF69572">
    <property type="entry name" value="Activating enzymes of the ubiquitin-like proteins"/>
    <property type="match status" value="1"/>
</dbReference>
<dbReference type="Pfam" id="PF00899">
    <property type="entry name" value="ThiF"/>
    <property type="match status" value="1"/>
</dbReference>
<comment type="caution">
    <text evidence="2">The sequence shown here is derived from an EMBL/GenBank/DDBJ whole genome shotgun (WGS) entry which is preliminary data.</text>
</comment>
<organism evidence="2">
    <name type="scientific">bioreactor metagenome</name>
    <dbReference type="NCBI Taxonomy" id="1076179"/>
    <lineage>
        <taxon>unclassified sequences</taxon>
        <taxon>metagenomes</taxon>
        <taxon>ecological metagenomes</taxon>
    </lineage>
</organism>
<dbReference type="GO" id="GO:0008641">
    <property type="term" value="F:ubiquitin-like modifier activating enzyme activity"/>
    <property type="evidence" value="ECO:0007669"/>
    <property type="project" value="InterPro"/>
</dbReference>
<dbReference type="Gene3D" id="3.40.50.720">
    <property type="entry name" value="NAD(P)-binding Rossmann-like Domain"/>
    <property type="match status" value="1"/>
</dbReference>
<dbReference type="InterPro" id="IPR012729">
    <property type="entry name" value="ThiF_fam2"/>
</dbReference>
<dbReference type="GO" id="GO:0061504">
    <property type="term" value="P:cyclic threonylcarbamoyladenosine biosynthetic process"/>
    <property type="evidence" value="ECO:0007669"/>
    <property type="project" value="TreeGrafter"/>
</dbReference>
<feature type="domain" description="THIF-type NAD/FAD binding fold" evidence="1">
    <location>
        <begin position="10"/>
        <end position="153"/>
    </location>
</feature>
<protein>
    <recommendedName>
        <fullName evidence="1">THIF-type NAD/FAD binding fold domain-containing protein</fullName>
    </recommendedName>
</protein>
<dbReference type="EMBL" id="VSSQ01015414">
    <property type="protein sequence ID" value="MPM55743.1"/>
    <property type="molecule type" value="Genomic_DNA"/>
</dbReference>
<name>A0A645AY00_9ZZZZ</name>
<dbReference type="GO" id="GO:0061503">
    <property type="term" value="F:tRNA threonylcarbamoyladenosine dehydratase"/>
    <property type="evidence" value="ECO:0007669"/>
    <property type="project" value="TreeGrafter"/>
</dbReference>
<dbReference type="PANTHER" id="PTHR43267:SF3">
    <property type="entry name" value="THIF PROTEIN"/>
    <property type="match status" value="1"/>
</dbReference>
<dbReference type="NCBIfam" id="TIGR02354">
    <property type="entry name" value="thiF_fam2"/>
    <property type="match status" value="1"/>
</dbReference>